<evidence type="ECO:0000313" key="1">
    <source>
        <dbReference type="EMBL" id="MFB9525476.1"/>
    </source>
</evidence>
<comment type="caution">
    <text evidence="1">The sequence shown here is derived from an EMBL/GenBank/DDBJ whole genome shotgun (WGS) entry which is preliminary data.</text>
</comment>
<name>A0ABV5PQH8_9ACTN</name>
<protein>
    <submittedName>
        <fullName evidence="1">TAXI family TRAP transporter solute-binding subunit</fullName>
    </submittedName>
</protein>
<gene>
    <name evidence="1" type="ORF">ACFFRN_02470</name>
</gene>
<sequence length="309" mass="33482">MWSVSSRRAFLLALMAAGCAPTRRTTPLVIATGQRGGVYFEYGEGLAAAISADRSGLRPRVIATGASLDNLRLVAEGRADLAFTLADSAALAVQGEPPFPSPQPVRALARLYDNYVHLVVRAGSGIVSLASLRGKRISCGAAGSGTEIIARRLLALARIEPELVERLDLTTSASALTAGSIDAFFFSGGLPTQTVSELARRRLIRLVDLRDHAEPMRRRHGEFYSPRTIPASAYGLPACGSIGVADYLIVRHDMPEELAYELTNLLFSDREALERAHPEARRLTVRSAFVTDPVPLHQGAIRYYRESRS</sequence>
<dbReference type="Gene3D" id="3.40.190.10">
    <property type="entry name" value="Periplasmic binding protein-like II"/>
    <property type="match status" value="2"/>
</dbReference>
<reference evidence="1 2" key="1">
    <citation type="submission" date="2024-09" db="EMBL/GenBank/DDBJ databases">
        <authorList>
            <person name="Sun Q."/>
            <person name="Mori K."/>
        </authorList>
    </citation>
    <scope>NUCLEOTIDE SEQUENCE [LARGE SCALE GENOMIC DNA]</scope>
    <source>
        <strain evidence="1 2">JCM 3323</strain>
    </source>
</reference>
<organism evidence="1 2">
    <name type="scientific">Nonomuraea roseola</name>
    <dbReference type="NCBI Taxonomy" id="46179"/>
    <lineage>
        <taxon>Bacteria</taxon>
        <taxon>Bacillati</taxon>
        <taxon>Actinomycetota</taxon>
        <taxon>Actinomycetes</taxon>
        <taxon>Streptosporangiales</taxon>
        <taxon>Streptosporangiaceae</taxon>
        <taxon>Nonomuraea</taxon>
    </lineage>
</organism>
<dbReference type="Proteomes" id="UP001589646">
    <property type="component" value="Unassembled WGS sequence"/>
</dbReference>
<dbReference type="CDD" id="cd13569">
    <property type="entry name" value="PBP2_TAXI_TRAP_like_1"/>
    <property type="match status" value="1"/>
</dbReference>
<dbReference type="PANTHER" id="PTHR42941">
    <property type="entry name" value="SLL1037 PROTEIN"/>
    <property type="match status" value="1"/>
</dbReference>
<dbReference type="RefSeq" id="WP_346126137.1">
    <property type="nucleotide sequence ID" value="NZ_BAAAXC010000015.1"/>
</dbReference>
<evidence type="ECO:0000313" key="2">
    <source>
        <dbReference type="Proteomes" id="UP001589646"/>
    </source>
</evidence>
<accession>A0ABV5PQH8</accession>
<dbReference type="NCBIfam" id="TIGR02122">
    <property type="entry name" value="TRAP_TAXI"/>
    <property type="match status" value="1"/>
</dbReference>
<dbReference type="InterPro" id="IPR011852">
    <property type="entry name" value="TRAP_TAXI"/>
</dbReference>
<dbReference type="SUPFAM" id="SSF53850">
    <property type="entry name" value="Periplasmic binding protein-like II"/>
    <property type="match status" value="1"/>
</dbReference>
<dbReference type="PANTHER" id="PTHR42941:SF1">
    <property type="entry name" value="SLL1037 PROTEIN"/>
    <property type="match status" value="1"/>
</dbReference>
<proteinExistence type="predicted"/>
<dbReference type="Pfam" id="PF16868">
    <property type="entry name" value="NMT1_3"/>
    <property type="match status" value="1"/>
</dbReference>
<dbReference type="EMBL" id="JBHMCE010000001">
    <property type="protein sequence ID" value="MFB9525476.1"/>
    <property type="molecule type" value="Genomic_DNA"/>
</dbReference>
<dbReference type="PROSITE" id="PS51257">
    <property type="entry name" value="PROKAR_LIPOPROTEIN"/>
    <property type="match status" value="1"/>
</dbReference>
<keyword evidence="2" id="KW-1185">Reference proteome</keyword>